<accession>A0ABQ9HTG2</accession>
<gene>
    <name evidence="1" type="ORF">PR048_013594</name>
</gene>
<proteinExistence type="predicted"/>
<dbReference type="Proteomes" id="UP001159363">
    <property type="component" value="Chromosome X"/>
</dbReference>
<protein>
    <submittedName>
        <fullName evidence="1">Uncharacterized protein</fullName>
    </submittedName>
</protein>
<evidence type="ECO:0000313" key="2">
    <source>
        <dbReference type="Proteomes" id="UP001159363"/>
    </source>
</evidence>
<organism evidence="1 2">
    <name type="scientific">Dryococelus australis</name>
    <dbReference type="NCBI Taxonomy" id="614101"/>
    <lineage>
        <taxon>Eukaryota</taxon>
        <taxon>Metazoa</taxon>
        <taxon>Ecdysozoa</taxon>
        <taxon>Arthropoda</taxon>
        <taxon>Hexapoda</taxon>
        <taxon>Insecta</taxon>
        <taxon>Pterygota</taxon>
        <taxon>Neoptera</taxon>
        <taxon>Polyneoptera</taxon>
        <taxon>Phasmatodea</taxon>
        <taxon>Verophasmatodea</taxon>
        <taxon>Anareolatae</taxon>
        <taxon>Phasmatidae</taxon>
        <taxon>Eurycanthinae</taxon>
        <taxon>Dryococelus</taxon>
    </lineage>
</organism>
<evidence type="ECO:0000313" key="1">
    <source>
        <dbReference type="EMBL" id="KAJ8887379.1"/>
    </source>
</evidence>
<keyword evidence="2" id="KW-1185">Reference proteome</keyword>
<comment type="caution">
    <text evidence="1">The sequence shown here is derived from an EMBL/GenBank/DDBJ whole genome shotgun (WGS) entry which is preliminary data.</text>
</comment>
<name>A0ABQ9HTG2_9NEOP</name>
<dbReference type="EMBL" id="JARBHB010000004">
    <property type="protein sequence ID" value="KAJ8887379.1"/>
    <property type="molecule type" value="Genomic_DNA"/>
</dbReference>
<reference evidence="1 2" key="1">
    <citation type="submission" date="2023-02" db="EMBL/GenBank/DDBJ databases">
        <title>LHISI_Scaffold_Assembly.</title>
        <authorList>
            <person name="Stuart O.P."/>
            <person name="Cleave R."/>
            <person name="Magrath M.J.L."/>
            <person name="Mikheyev A.S."/>
        </authorList>
    </citation>
    <scope>NUCLEOTIDE SEQUENCE [LARGE SCALE GENOMIC DNA]</scope>
    <source>
        <strain evidence="1">Daus_M_001</strain>
        <tissue evidence="1">Leg muscle</tissue>
    </source>
</reference>
<sequence length="339" mass="37891">MKLESPCYIYLHDVTSLFQSAAFHFLTFAIHMLTVKSKYLQGARIDKMLNGRDGRVPWFVRSPDLSVGLLVLGMPGEYGFRRRSDTRDQLLQEIPEKTCQPVASSGIIPTCENLAVTPLGIKCDSPWWGISSLTTIPLWPMRFCLHLAMDETAVKTAEKQCVTAITFQHCQENLPTTTSSGTIPKCENPGVTLLGIKPGLPRWEQSKHTSESTSKRVSENIWVALINIEVLRGGNESEAKWLQSCAEMKGRVKWDIRKKELTSCIVWHDSYIVLPDGAKSTIGKPCSWIHHHPLKTHPKRIYATSITPIHLKKGCTSQSINTGTRALQCQSIPGLHHAP</sequence>